<protein>
    <submittedName>
        <fullName evidence="3">DNA-binding protein</fullName>
    </submittedName>
</protein>
<feature type="coiled-coil region" evidence="1">
    <location>
        <begin position="78"/>
        <end position="255"/>
    </location>
</feature>
<dbReference type="InterPro" id="IPR021104">
    <property type="entry name" value="KfrA_DNA-bd_N"/>
</dbReference>
<dbReference type="EMBL" id="JAQQLF010000017">
    <property type="protein sequence ID" value="MDC7718267.1"/>
    <property type="molecule type" value="Genomic_DNA"/>
</dbReference>
<evidence type="ECO:0000313" key="3">
    <source>
        <dbReference type="EMBL" id="MDC7718267.1"/>
    </source>
</evidence>
<reference evidence="3 4" key="1">
    <citation type="submission" date="2023-01" db="EMBL/GenBank/DDBJ databases">
        <title>Novel species of the genus Vogesella isolated from rivers.</title>
        <authorList>
            <person name="Lu H."/>
        </authorList>
    </citation>
    <scope>NUCLEOTIDE SEQUENCE [LARGE SCALE GENOMIC DNA]</scope>
    <source>
        <strain evidence="3 4">DC21W</strain>
    </source>
</reference>
<sequence>MDIYARIRQVAFDMVAEGEWPTVVEVRARLGTGSNTTINNTLKQWRQEFLSRMATSVRRPDWPPALADAFGQLWQKACDLAEENLATLREEVNLKLEQVVAELAAAQRELDARADQLVSLSAELAQQREQGQQARQQLAEEQGRRQALEESVSGLAASLDEARTQTLQQQKEADERVAALEARQEARVQQLAAEAAQREALAYERFEGMRVRLYEQVEEERAQMKQRMQLLEQQLAAATQQLDGLRRQQQQQQADSARELGKAAAMQEAAAQRETQLQQACQQWQQADVERQQQLMALAGEASALRTELLIVREQRMPQLLQWLLLHREQLAALPANEAAVQLAGWLGLSAESAE</sequence>
<keyword evidence="1" id="KW-0175">Coiled coil</keyword>
<evidence type="ECO:0000313" key="4">
    <source>
        <dbReference type="Proteomes" id="UP001219956"/>
    </source>
</evidence>
<dbReference type="Proteomes" id="UP001219956">
    <property type="component" value="Unassembled WGS sequence"/>
</dbReference>
<name>A0ABT5J0D9_9NEIS</name>
<feature type="domain" description="KfrA N-terminal DNA-binding" evidence="2">
    <location>
        <begin position="5"/>
        <end position="116"/>
    </location>
</feature>
<evidence type="ECO:0000256" key="1">
    <source>
        <dbReference type="SAM" id="Coils"/>
    </source>
</evidence>
<keyword evidence="4" id="KW-1185">Reference proteome</keyword>
<proteinExistence type="predicted"/>
<organism evidence="3 4">
    <name type="scientific">Vogesella aquatica</name>
    <dbReference type="NCBI Taxonomy" id="2984206"/>
    <lineage>
        <taxon>Bacteria</taxon>
        <taxon>Pseudomonadati</taxon>
        <taxon>Pseudomonadota</taxon>
        <taxon>Betaproteobacteria</taxon>
        <taxon>Neisseriales</taxon>
        <taxon>Chromobacteriaceae</taxon>
        <taxon>Vogesella</taxon>
    </lineage>
</organism>
<dbReference type="RefSeq" id="WP_272752525.1">
    <property type="nucleotide sequence ID" value="NZ_JAQQLF010000017.1"/>
</dbReference>
<keyword evidence="3" id="KW-0238">DNA-binding</keyword>
<gene>
    <name evidence="3" type="ORF">PQU95_13705</name>
</gene>
<accession>A0ABT5J0D9</accession>
<comment type="caution">
    <text evidence="3">The sequence shown here is derived from an EMBL/GenBank/DDBJ whole genome shotgun (WGS) entry which is preliminary data.</text>
</comment>
<dbReference type="GO" id="GO:0003677">
    <property type="term" value="F:DNA binding"/>
    <property type="evidence" value="ECO:0007669"/>
    <property type="project" value="UniProtKB-KW"/>
</dbReference>
<evidence type="ECO:0000259" key="2">
    <source>
        <dbReference type="Pfam" id="PF11740"/>
    </source>
</evidence>
<dbReference type="Pfam" id="PF11740">
    <property type="entry name" value="KfrA_N"/>
    <property type="match status" value="1"/>
</dbReference>